<dbReference type="EMBL" id="CP119075">
    <property type="protein sequence ID" value="WED64095.1"/>
    <property type="molecule type" value="Genomic_DNA"/>
</dbReference>
<keyword evidence="1" id="KW-0456">Lyase</keyword>
<feature type="domain" description="Amidohydrolase-related" evidence="2">
    <location>
        <begin position="78"/>
        <end position="300"/>
    </location>
</feature>
<dbReference type="AlphaFoldDB" id="A0AAE9ZRV1"/>
<dbReference type="Pfam" id="PF04909">
    <property type="entry name" value="Amidohydro_2"/>
    <property type="match status" value="2"/>
</dbReference>
<sequence>MSDSPGFSRRNFMKRLGTGSLALTLAPVMGRSAAAAGPHGGGVSSSGAGGTPFELPRFFDCNRYLGPGFSTVPDFPTPASLVEEMDRLHIDRSLVWHTDARTAHPLNGNERLIKALADAEGGDRLVPAFVVAPSVSVAGPEHDAFVELVHRHDVRAFRYFPRSGEGGLEDLNPLIERLASRRPVLLLDCFESMGRGANLGRIIGFAERHPNLTLIFTNAMWVHHDRLYELMAARPNIRMETSLVHTYRTVEHVVEKFGAERMLFGTGYRSNYGAAIANLVHSPMTAAQREQVAHGNVEQLLQVRRPLRGGQTLQGDTLWHRLLRREVLGPLIIDAHAHMGYGGEWEDHHRPEFADHMSSALRYLDEMGVQRMIIAEHQTYRDGELGGLTRLEAGLADHRDRFNAYLSAQVFLQWDQPPTTAQLDEIFRRGFYVGFKTHTDHWQVPLTDERFIPMWEYANRHRLPILSHTWTTPNASPKLLREIAPRYPDAFFLLAHSGNRDRDVVEELMQDNLNVYLEWAGSFVNPDDWRPVMDRQGNQRILWGADGVGWEHRWGHSPAWEMGRFLSIGLSDERLIPMLGANMQRILAKNRFIDKS</sequence>
<dbReference type="InterPro" id="IPR006680">
    <property type="entry name" value="Amidohydro-rel"/>
</dbReference>
<dbReference type="GO" id="GO:0016831">
    <property type="term" value="F:carboxy-lyase activity"/>
    <property type="evidence" value="ECO:0007669"/>
    <property type="project" value="InterPro"/>
</dbReference>
<dbReference type="Gene3D" id="3.20.20.140">
    <property type="entry name" value="Metal-dependent hydrolases"/>
    <property type="match status" value="2"/>
</dbReference>
<name>A0AAE9ZRV1_9BACT</name>
<evidence type="ECO:0000313" key="3">
    <source>
        <dbReference type="EMBL" id="WED64095.1"/>
    </source>
</evidence>
<keyword evidence="4" id="KW-1185">Reference proteome</keyword>
<accession>A0AAE9ZRV1</accession>
<dbReference type="InterPro" id="IPR006311">
    <property type="entry name" value="TAT_signal"/>
</dbReference>
<dbReference type="PANTHER" id="PTHR21240">
    <property type="entry name" value="2-AMINO-3-CARBOXYLMUCONATE-6-SEMIALDEHYDE DECARBOXYLASE"/>
    <property type="match status" value="1"/>
</dbReference>
<dbReference type="RefSeq" id="WP_330930032.1">
    <property type="nucleotide sequence ID" value="NZ_CP119075.1"/>
</dbReference>
<dbReference type="GO" id="GO:0016787">
    <property type="term" value="F:hydrolase activity"/>
    <property type="evidence" value="ECO:0007669"/>
    <property type="project" value="InterPro"/>
</dbReference>
<dbReference type="SUPFAM" id="SSF51556">
    <property type="entry name" value="Metallo-dependent hydrolases"/>
    <property type="match status" value="2"/>
</dbReference>
<evidence type="ECO:0000256" key="1">
    <source>
        <dbReference type="ARBA" id="ARBA00023239"/>
    </source>
</evidence>
<organism evidence="3 4">
    <name type="scientific">Synoicihabitans lomoniglobus</name>
    <dbReference type="NCBI Taxonomy" id="2909285"/>
    <lineage>
        <taxon>Bacteria</taxon>
        <taxon>Pseudomonadati</taxon>
        <taxon>Verrucomicrobiota</taxon>
        <taxon>Opitutia</taxon>
        <taxon>Opitutales</taxon>
        <taxon>Opitutaceae</taxon>
        <taxon>Synoicihabitans</taxon>
    </lineage>
</organism>
<protein>
    <submittedName>
        <fullName evidence="3">Amidohydrolase family protein</fullName>
    </submittedName>
</protein>
<dbReference type="InterPro" id="IPR032465">
    <property type="entry name" value="ACMSD"/>
</dbReference>
<dbReference type="PROSITE" id="PS51318">
    <property type="entry name" value="TAT"/>
    <property type="match status" value="1"/>
</dbReference>
<gene>
    <name evidence="3" type="ORF">PXH66_17290</name>
</gene>
<feature type="domain" description="Amidohydrolase-related" evidence="2">
    <location>
        <begin position="333"/>
        <end position="582"/>
    </location>
</feature>
<dbReference type="InterPro" id="IPR032466">
    <property type="entry name" value="Metal_Hydrolase"/>
</dbReference>
<dbReference type="KEGG" id="slom:PXH66_17290"/>
<proteinExistence type="predicted"/>
<reference evidence="3" key="1">
    <citation type="submission" date="2023-03" db="EMBL/GenBank/DDBJ databases">
        <title>Lomoglobus Profundus gen. nov., sp. nov., a novel member of the phylum Verrucomicrobia, isolated from deep-marine sediment of South China Sea.</title>
        <authorList>
            <person name="Ahmad T."/>
            <person name="Ishaq S.E."/>
            <person name="Wang F."/>
        </authorList>
    </citation>
    <scope>NUCLEOTIDE SEQUENCE</scope>
    <source>
        <strain evidence="3">LMO-M01</strain>
    </source>
</reference>
<dbReference type="Proteomes" id="UP001218638">
    <property type="component" value="Chromosome"/>
</dbReference>
<evidence type="ECO:0000259" key="2">
    <source>
        <dbReference type="Pfam" id="PF04909"/>
    </source>
</evidence>
<evidence type="ECO:0000313" key="4">
    <source>
        <dbReference type="Proteomes" id="UP001218638"/>
    </source>
</evidence>